<evidence type="ECO:0000313" key="1">
    <source>
        <dbReference type="EMBL" id="KAK4598110.1"/>
    </source>
</evidence>
<gene>
    <name evidence="1" type="ORF">RGQ29_015557</name>
</gene>
<organism evidence="1 2">
    <name type="scientific">Quercus rubra</name>
    <name type="common">Northern red oak</name>
    <name type="synonym">Quercus borealis</name>
    <dbReference type="NCBI Taxonomy" id="3512"/>
    <lineage>
        <taxon>Eukaryota</taxon>
        <taxon>Viridiplantae</taxon>
        <taxon>Streptophyta</taxon>
        <taxon>Embryophyta</taxon>
        <taxon>Tracheophyta</taxon>
        <taxon>Spermatophyta</taxon>
        <taxon>Magnoliopsida</taxon>
        <taxon>eudicotyledons</taxon>
        <taxon>Gunneridae</taxon>
        <taxon>Pentapetalae</taxon>
        <taxon>rosids</taxon>
        <taxon>fabids</taxon>
        <taxon>Fagales</taxon>
        <taxon>Fagaceae</taxon>
        <taxon>Quercus</taxon>
    </lineage>
</organism>
<name>A0AAN7FPR8_QUERU</name>
<evidence type="ECO:0008006" key="3">
    <source>
        <dbReference type="Google" id="ProtNLM"/>
    </source>
</evidence>
<proteinExistence type="predicted"/>
<dbReference type="PANTHER" id="PTHR47074">
    <property type="entry name" value="BNAC02G40300D PROTEIN"/>
    <property type="match status" value="1"/>
</dbReference>
<reference evidence="1 2" key="1">
    <citation type="journal article" date="2023" name="G3 (Bethesda)">
        <title>A haplotype-resolved chromosome-scale genome for Quercus rubra L. provides insights into the genetics of adaptive traits for red oak species.</title>
        <authorList>
            <person name="Kapoor B."/>
            <person name="Jenkins J."/>
            <person name="Schmutz J."/>
            <person name="Zhebentyayeva T."/>
            <person name="Kuelheim C."/>
            <person name="Coggeshall M."/>
            <person name="Heim C."/>
            <person name="Lasky J.R."/>
            <person name="Leites L."/>
            <person name="Islam-Faridi N."/>
            <person name="Romero-Severson J."/>
            <person name="DeLeo V.L."/>
            <person name="Lucas S.M."/>
            <person name="Lazic D."/>
            <person name="Gailing O."/>
            <person name="Carlson J."/>
            <person name="Staton M."/>
        </authorList>
    </citation>
    <scope>NUCLEOTIDE SEQUENCE [LARGE SCALE GENOMIC DNA]</scope>
    <source>
        <strain evidence="1">Pseudo-F2</strain>
    </source>
</reference>
<dbReference type="InterPro" id="IPR052929">
    <property type="entry name" value="RNase_H-like_EbsB-rel"/>
</dbReference>
<dbReference type="Proteomes" id="UP001324115">
    <property type="component" value="Unassembled WGS sequence"/>
</dbReference>
<accession>A0AAN7FPR8</accession>
<dbReference type="EMBL" id="JAXUIC010000003">
    <property type="protein sequence ID" value="KAK4598110.1"/>
    <property type="molecule type" value="Genomic_DNA"/>
</dbReference>
<keyword evidence="2" id="KW-1185">Reference proteome</keyword>
<sequence length="139" mass="15598">MVIWHQRNVVVHGRQLQEPSALNHCARDVLEEYRQTQMQMLIPNPALSVEVWCPPPSSRFKLNFDAALFADLDEIGMRAIVRNDKGEVMAVISAGGPSIGLEWYTVGFVRRSANSVAHSMDLDELIWLEDSPPPAMEAL</sequence>
<protein>
    <recommendedName>
        <fullName evidence="3">RNase H type-1 domain-containing protein</fullName>
    </recommendedName>
</protein>
<dbReference type="AlphaFoldDB" id="A0AAN7FPR8"/>
<dbReference type="PANTHER" id="PTHR47074:SF48">
    <property type="entry name" value="POLYNUCLEOTIDYL TRANSFERASE, RIBONUCLEASE H-LIKE SUPERFAMILY PROTEIN"/>
    <property type="match status" value="1"/>
</dbReference>
<comment type="caution">
    <text evidence="1">The sequence shown here is derived from an EMBL/GenBank/DDBJ whole genome shotgun (WGS) entry which is preliminary data.</text>
</comment>
<evidence type="ECO:0000313" key="2">
    <source>
        <dbReference type="Proteomes" id="UP001324115"/>
    </source>
</evidence>